<dbReference type="InterPro" id="IPR012340">
    <property type="entry name" value="NA-bd_OB-fold"/>
</dbReference>
<organism evidence="6 7">
    <name type="scientific">Macleaya cordata</name>
    <name type="common">Five-seeded plume-poppy</name>
    <name type="synonym">Bocconia cordata</name>
    <dbReference type="NCBI Taxonomy" id="56857"/>
    <lineage>
        <taxon>Eukaryota</taxon>
        <taxon>Viridiplantae</taxon>
        <taxon>Streptophyta</taxon>
        <taxon>Embryophyta</taxon>
        <taxon>Tracheophyta</taxon>
        <taxon>Spermatophyta</taxon>
        <taxon>Magnoliopsida</taxon>
        <taxon>Ranunculales</taxon>
        <taxon>Papaveraceae</taxon>
        <taxon>Papaveroideae</taxon>
        <taxon>Macleaya</taxon>
    </lineage>
</organism>
<dbReference type="STRING" id="56857.A0A200QIE0"/>
<evidence type="ECO:0000256" key="4">
    <source>
        <dbReference type="SAM" id="MobiDB-lite"/>
    </source>
</evidence>
<dbReference type="EMBL" id="MVGT01002027">
    <property type="protein sequence ID" value="OVA10202.1"/>
    <property type="molecule type" value="Genomic_DNA"/>
</dbReference>
<accession>A0A200QIE0</accession>
<dbReference type="SUPFAM" id="SSF50249">
    <property type="entry name" value="Nucleic acid-binding proteins"/>
    <property type="match status" value="1"/>
</dbReference>
<dbReference type="InParanoid" id="A0A200QIE0"/>
<keyword evidence="2 3" id="KW-0694">RNA-binding</keyword>
<evidence type="ECO:0000313" key="6">
    <source>
        <dbReference type="EMBL" id="OVA10202.1"/>
    </source>
</evidence>
<sequence>MAAASFAAVLRNGAHILSGNSLSFPFHSTRTFAGYLSSSSFKEKGRRKGQQGVSVALVSSSLYNIHVSVGNAARRSARFFCASFEAETTSADTNTAVEDATLSSPSPSPVATDSTESSSPSIPITDPIKDAVGALDIRVGRILKAWRHPEADSLYIEEVDLGEPEPRTICSGLVNYIPLDDLQDAQVIVLANLKPRNMCGVKSNGMLLCASDASHENVELLQPPEGAFPGERIWFGSEDENNQSAAASPNQVQKKKIWELVKPHMKTDGSCAAVLGVHPMRTSAGVVVCRSLRDGNIS</sequence>
<proteinExistence type="predicted"/>
<dbReference type="AlphaFoldDB" id="A0A200QIE0"/>
<dbReference type="PROSITE" id="PS50886">
    <property type="entry name" value="TRBD"/>
    <property type="match status" value="1"/>
</dbReference>
<dbReference type="CDD" id="cd02799">
    <property type="entry name" value="tRNA_bind_EMAP-II_like"/>
    <property type="match status" value="1"/>
</dbReference>
<dbReference type="PANTHER" id="PTHR11586">
    <property type="entry name" value="TRNA-AMINOACYLATION COFACTOR ARC1 FAMILY MEMBER"/>
    <property type="match status" value="1"/>
</dbReference>
<dbReference type="FunFam" id="2.40.50.140:FF:000225">
    <property type="entry name" value="tyrosine--tRNA ligase, cytoplasmic"/>
    <property type="match status" value="1"/>
</dbReference>
<dbReference type="OrthoDB" id="19141at2759"/>
<dbReference type="Pfam" id="PF01588">
    <property type="entry name" value="tRNA_bind"/>
    <property type="match status" value="1"/>
</dbReference>
<evidence type="ECO:0000256" key="1">
    <source>
        <dbReference type="ARBA" id="ARBA00022555"/>
    </source>
</evidence>
<dbReference type="PANTHER" id="PTHR11586:SF47">
    <property type="entry name" value="NUCLEIC ACID-BINDING, OB-FOLD-LIKE PROTEIN"/>
    <property type="match status" value="1"/>
</dbReference>
<name>A0A200QIE0_MACCD</name>
<dbReference type="OMA" id="PKKKQWE"/>
<dbReference type="InterPro" id="IPR002547">
    <property type="entry name" value="tRNA-bd_dom"/>
</dbReference>
<gene>
    <name evidence="6" type="ORF">BVC80_1595g5</name>
</gene>
<feature type="compositionally biased region" description="Low complexity" evidence="4">
    <location>
        <begin position="112"/>
        <end position="125"/>
    </location>
</feature>
<comment type="caution">
    <text evidence="6">The sequence shown here is derived from an EMBL/GenBank/DDBJ whole genome shotgun (WGS) entry which is preliminary data.</text>
</comment>
<evidence type="ECO:0000313" key="7">
    <source>
        <dbReference type="Proteomes" id="UP000195402"/>
    </source>
</evidence>
<dbReference type="InterPro" id="IPR051270">
    <property type="entry name" value="Tyrosine-tRNA_ligase_regulator"/>
</dbReference>
<dbReference type="Proteomes" id="UP000195402">
    <property type="component" value="Unassembled WGS sequence"/>
</dbReference>
<evidence type="ECO:0000259" key="5">
    <source>
        <dbReference type="PROSITE" id="PS50886"/>
    </source>
</evidence>
<dbReference type="GO" id="GO:0000049">
    <property type="term" value="F:tRNA binding"/>
    <property type="evidence" value="ECO:0007669"/>
    <property type="project" value="UniProtKB-UniRule"/>
</dbReference>
<feature type="domain" description="TRNA-binding" evidence="5">
    <location>
        <begin position="131"/>
        <end position="234"/>
    </location>
</feature>
<dbReference type="FunCoup" id="A0A200QIE0">
    <property type="interactions" value="1883"/>
</dbReference>
<evidence type="ECO:0000256" key="2">
    <source>
        <dbReference type="ARBA" id="ARBA00022884"/>
    </source>
</evidence>
<keyword evidence="7" id="KW-1185">Reference proteome</keyword>
<reference evidence="6 7" key="1">
    <citation type="journal article" date="2017" name="Mol. Plant">
        <title>The Genome of Medicinal Plant Macleaya cordata Provides New Insights into Benzylisoquinoline Alkaloids Metabolism.</title>
        <authorList>
            <person name="Liu X."/>
            <person name="Liu Y."/>
            <person name="Huang P."/>
            <person name="Ma Y."/>
            <person name="Qing Z."/>
            <person name="Tang Q."/>
            <person name="Cao H."/>
            <person name="Cheng P."/>
            <person name="Zheng Y."/>
            <person name="Yuan Z."/>
            <person name="Zhou Y."/>
            <person name="Liu J."/>
            <person name="Tang Z."/>
            <person name="Zhuo Y."/>
            <person name="Zhang Y."/>
            <person name="Yu L."/>
            <person name="Huang J."/>
            <person name="Yang P."/>
            <person name="Peng Q."/>
            <person name="Zhang J."/>
            <person name="Jiang W."/>
            <person name="Zhang Z."/>
            <person name="Lin K."/>
            <person name="Ro D.K."/>
            <person name="Chen X."/>
            <person name="Xiong X."/>
            <person name="Shang Y."/>
            <person name="Huang S."/>
            <person name="Zeng J."/>
        </authorList>
    </citation>
    <scope>NUCLEOTIDE SEQUENCE [LARGE SCALE GENOMIC DNA]</scope>
    <source>
        <strain evidence="7">cv. BLH2017</strain>
        <tissue evidence="6">Root</tissue>
    </source>
</reference>
<feature type="region of interest" description="Disordered" evidence="4">
    <location>
        <begin position="95"/>
        <end position="125"/>
    </location>
</feature>
<feature type="compositionally biased region" description="Polar residues" evidence="4">
    <location>
        <begin position="95"/>
        <end position="111"/>
    </location>
</feature>
<protein>
    <submittedName>
        <fullName evidence="6">tRNA-binding domain</fullName>
    </submittedName>
</protein>
<keyword evidence="1 3" id="KW-0820">tRNA-binding</keyword>
<evidence type="ECO:0000256" key="3">
    <source>
        <dbReference type="PROSITE-ProRule" id="PRU00209"/>
    </source>
</evidence>
<dbReference type="Gene3D" id="2.40.50.140">
    <property type="entry name" value="Nucleic acid-binding proteins"/>
    <property type="match status" value="1"/>
</dbReference>